<accession>A0A844ZN02</accession>
<dbReference type="GO" id="GO:0006508">
    <property type="term" value="P:proteolysis"/>
    <property type="evidence" value="ECO:0007669"/>
    <property type="project" value="UniProtKB-KW"/>
</dbReference>
<keyword evidence="3" id="KW-0482">Metalloprotease</keyword>
<feature type="domain" description="CAAX prenyl protease 2/Lysostaphin resistance protein A-like" evidence="2">
    <location>
        <begin position="134"/>
        <end position="225"/>
    </location>
</feature>
<feature type="transmembrane region" description="Helical" evidence="1">
    <location>
        <begin position="266"/>
        <end position="286"/>
    </location>
</feature>
<dbReference type="GO" id="GO:0080120">
    <property type="term" value="P:CAAX-box protein maturation"/>
    <property type="evidence" value="ECO:0007669"/>
    <property type="project" value="UniProtKB-ARBA"/>
</dbReference>
<comment type="caution">
    <text evidence="3">The sequence shown here is derived from an EMBL/GenBank/DDBJ whole genome shotgun (WGS) entry which is preliminary data.</text>
</comment>
<evidence type="ECO:0000259" key="2">
    <source>
        <dbReference type="Pfam" id="PF02517"/>
    </source>
</evidence>
<keyword evidence="3" id="KW-0645">Protease</keyword>
<dbReference type="GO" id="GO:0004175">
    <property type="term" value="F:endopeptidase activity"/>
    <property type="evidence" value="ECO:0007669"/>
    <property type="project" value="UniProtKB-ARBA"/>
</dbReference>
<dbReference type="InterPro" id="IPR003675">
    <property type="entry name" value="Rce1/LyrA-like_dom"/>
</dbReference>
<dbReference type="GO" id="GO:0008237">
    <property type="term" value="F:metallopeptidase activity"/>
    <property type="evidence" value="ECO:0007669"/>
    <property type="project" value="UniProtKB-KW"/>
</dbReference>
<protein>
    <submittedName>
        <fullName evidence="3">CPBP family intramembrane metalloprotease</fullName>
    </submittedName>
</protein>
<evidence type="ECO:0000313" key="3">
    <source>
        <dbReference type="EMBL" id="MXO88692.1"/>
    </source>
</evidence>
<dbReference type="Pfam" id="PF02517">
    <property type="entry name" value="Rce1-like"/>
    <property type="match status" value="1"/>
</dbReference>
<feature type="transmembrane region" description="Helical" evidence="1">
    <location>
        <begin position="100"/>
        <end position="122"/>
    </location>
</feature>
<organism evidence="3 4">
    <name type="scientific">Alteraurantiacibacter aestuarii</name>
    <dbReference type="NCBI Taxonomy" id="650004"/>
    <lineage>
        <taxon>Bacteria</taxon>
        <taxon>Pseudomonadati</taxon>
        <taxon>Pseudomonadota</taxon>
        <taxon>Alphaproteobacteria</taxon>
        <taxon>Sphingomonadales</taxon>
        <taxon>Erythrobacteraceae</taxon>
        <taxon>Alteraurantiacibacter</taxon>
    </lineage>
</organism>
<keyword evidence="3" id="KW-0378">Hydrolase</keyword>
<evidence type="ECO:0000256" key="1">
    <source>
        <dbReference type="SAM" id="Phobius"/>
    </source>
</evidence>
<feature type="transmembrane region" description="Helical" evidence="1">
    <location>
        <begin position="229"/>
        <end position="246"/>
    </location>
</feature>
<reference evidence="3 4" key="1">
    <citation type="submission" date="2019-12" db="EMBL/GenBank/DDBJ databases">
        <title>Genomic-based taxomic classification of the family Erythrobacteraceae.</title>
        <authorList>
            <person name="Xu L."/>
        </authorList>
    </citation>
    <scope>NUCLEOTIDE SEQUENCE [LARGE SCALE GENOMIC DNA]</scope>
    <source>
        <strain evidence="3 4">JCM 16339</strain>
    </source>
</reference>
<dbReference type="PANTHER" id="PTHR39430">
    <property type="entry name" value="MEMBRANE-ASSOCIATED PROTEASE-RELATED"/>
    <property type="match status" value="1"/>
</dbReference>
<feature type="transmembrane region" description="Helical" evidence="1">
    <location>
        <begin position="59"/>
        <end position="79"/>
    </location>
</feature>
<dbReference type="AlphaFoldDB" id="A0A844ZN02"/>
<feature type="transmembrane region" description="Helical" evidence="1">
    <location>
        <begin position="24"/>
        <end position="47"/>
    </location>
</feature>
<dbReference type="PANTHER" id="PTHR39430:SF1">
    <property type="entry name" value="PROTEASE"/>
    <property type="match status" value="1"/>
</dbReference>
<evidence type="ECO:0000313" key="4">
    <source>
        <dbReference type="Proteomes" id="UP000435243"/>
    </source>
</evidence>
<dbReference type="Proteomes" id="UP000435243">
    <property type="component" value="Unassembled WGS sequence"/>
</dbReference>
<dbReference type="OrthoDB" id="193898at2"/>
<gene>
    <name evidence="3" type="ORF">GRI32_08055</name>
</gene>
<proteinExistence type="predicted"/>
<keyword evidence="1" id="KW-0812">Transmembrane</keyword>
<dbReference type="EMBL" id="WTYY01000003">
    <property type="protein sequence ID" value="MXO88692.1"/>
    <property type="molecule type" value="Genomic_DNA"/>
</dbReference>
<keyword evidence="4" id="KW-1185">Reference proteome</keyword>
<dbReference type="RefSeq" id="WP_160590946.1">
    <property type="nucleotide sequence ID" value="NZ_BAAAFP010000001.1"/>
</dbReference>
<keyword evidence="1" id="KW-1133">Transmembrane helix</keyword>
<keyword evidence="1" id="KW-0472">Membrane</keyword>
<sequence>MFGLQFGIQPVLGNQRILRPGRWLWARALVWIVILIFAVMIPFGLASEWLSNALPDQPGFQFLAHGAGAVIVLSCYALLVRIGEARAPSEIALASAPMGLLAGLAIGLALFSSVMGILIGTGLYDMSFQGLAPAWRGAGLAIESGILEEVLIRGVILRLLWRSVGPWPALAVSMLLFGAGHLANPGATLLPGICVAIEGGLLLGAFYVLTGRLWVSIGVHAGWNFTQGYIFGAAVSGGDFGGAMAVSTASDQFPDWLTGGAFGPEASLLALVVCSAVGGLVLWLAWRSGRFEAWSREFAPNCAGPSTGHKPPNTTA</sequence>
<feature type="transmembrane region" description="Helical" evidence="1">
    <location>
        <begin position="189"/>
        <end position="209"/>
    </location>
</feature>
<name>A0A844ZN02_9SPHN</name>